<proteinExistence type="predicted"/>
<protein>
    <submittedName>
        <fullName evidence="1">Uncharacterized protein</fullName>
    </submittedName>
</protein>
<accession>A0A5B0R435</accession>
<organism evidence="1 2">
    <name type="scientific">Puccinia graminis f. sp. tritici</name>
    <dbReference type="NCBI Taxonomy" id="56615"/>
    <lineage>
        <taxon>Eukaryota</taxon>
        <taxon>Fungi</taxon>
        <taxon>Dikarya</taxon>
        <taxon>Basidiomycota</taxon>
        <taxon>Pucciniomycotina</taxon>
        <taxon>Pucciniomycetes</taxon>
        <taxon>Pucciniales</taxon>
        <taxon>Pucciniaceae</taxon>
        <taxon>Puccinia</taxon>
    </lineage>
</organism>
<reference evidence="1 2" key="1">
    <citation type="submission" date="2019-05" db="EMBL/GenBank/DDBJ databases">
        <title>Emergence of the Ug99 lineage of the wheat stem rust pathogen through somatic hybridization.</title>
        <authorList>
            <person name="Li F."/>
            <person name="Upadhyaya N.M."/>
            <person name="Sperschneider J."/>
            <person name="Matny O."/>
            <person name="Nguyen-Phuc H."/>
            <person name="Mago R."/>
            <person name="Raley C."/>
            <person name="Miller M.E."/>
            <person name="Silverstein K.A.T."/>
            <person name="Henningsen E."/>
            <person name="Hirsch C.D."/>
            <person name="Visser B."/>
            <person name="Pretorius Z.A."/>
            <person name="Steffenson B.J."/>
            <person name="Schwessinger B."/>
            <person name="Dodds P.N."/>
            <person name="Figueroa M."/>
        </authorList>
    </citation>
    <scope>NUCLEOTIDE SEQUENCE [LARGE SCALE GENOMIC DNA]</scope>
    <source>
        <strain evidence="1">21-0</strain>
    </source>
</reference>
<keyword evidence="2" id="KW-1185">Reference proteome</keyword>
<dbReference type="EMBL" id="VSWC01000001">
    <property type="protein sequence ID" value="KAA1119724.1"/>
    <property type="molecule type" value="Genomic_DNA"/>
</dbReference>
<name>A0A5B0R435_PUCGR</name>
<evidence type="ECO:0000313" key="1">
    <source>
        <dbReference type="EMBL" id="KAA1119724.1"/>
    </source>
</evidence>
<gene>
    <name evidence="1" type="ORF">PGT21_032668</name>
</gene>
<dbReference type="AlphaFoldDB" id="A0A5B0R435"/>
<evidence type="ECO:0000313" key="2">
    <source>
        <dbReference type="Proteomes" id="UP000324748"/>
    </source>
</evidence>
<dbReference type="Proteomes" id="UP000324748">
    <property type="component" value="Unassembled WGS sequence"/>
</dbReference>
<comment type="caution">
    <text evidence="1">The sequence shown here is derived from an EMBL/GenBank/DDBJ whole genome shotgun (WGS) entry which is preliminary data.</text>
</comment>
<sequence length="98" mass="10820">MPLANILITLQGCFGDLRHDPTRPKKAAWVRTALPSGPGLGHLKRSIWSDLRFSSPSGKETCLYSNLLILHRLCGGVVQLQIGSADFAVKIVFLIWHL</sequence>